<reference evidence="2 3" key="1">
    <citation type="submission" date="2016-11" db="EMBL/GenBank/DDBJ databases">
        <authorList>
            <person name="Varghese N."/>
            <person name="Submissions S."/>
        </authorList>
    </citation>
    <scope>NUCLEOTIDE SEQUENCE [LARGE SCALE GENOMIC DNA]</scope>
    <source>
        <strain evidence="2 3">FD</strain>
    </source>
</reference>
<evidence type="ECO:0000313" key="2">
    <source>
        <dbReference type="EMBL" id="SHL24758.1"/>
    </source>
</evidence>
<dbReference type="Pfam" id="PF14192">
    <property type="entry name" value="DUF4314"/>
    <property type="match status" value="1"/>
</dbReference>
<organism evidence="2 3">
    <name type="scientific">Eubacterium callanderi</name>
    <dbReference type="NCBI Taxonomy" id="53442"/>
    <lineage>
        <taxon>Bacteria</taxon>
        <taxon>Bacillati</taxon>
        <taxon>Bacillota</taxon>
        <taxon>Clostridia</taxon>
        <taxon>Eubacteriales</taxon>
        <taxon>Eubacteriaceae</taxon>
        <taxon>Eubacterium</taxon>
    </lineage>
</organism>
<feature type="domain" description="DUF4314" evidence="1">
    <location>
        <begin position="6"/>
        <end position="72"/>
    </location>
</feature>
<sequence length="76" mass="8492">MKFPSKEVVEELRKRYPVGTRVELVFMEDIQAPPIGTKGTVRGIDDIGSIMVSWDNGSSLSVAYGEDSCRRVSDER</sequence>
<gene>
    <name evidence="2" type="ORF">SAMN04515649_103311</name>
</gene>
<protein>
    <recommendedName>
        <fullName evidence="1">DUF4314 domain-containing protein</fullName>
    </recommendedName>
</protein>
<dbReference type="Proteomes" id="UP000184012">
    <property type="component" value="Unassembled WGS sequence"/>
</dbReference>
<dbReference type="EMBL" id="FRBP01000003">
    <property type="protein sequence ID" value="SHL24758.1"/>
    <property type="molecule type" value="Genomic_DNA"/>
</dbReference>
<dbReference type="InterPro" id="IPR025463">
    <property type="entry name" value="DUF4314"/>
</dbReference>
<comment type="caution">
    <text evidence="2">The sequence shown here is derived from an EMBL/GenBank/DDBJ whole genome shotgun (WGS) entry which is preliminary data.</text>
</comment>
<evidence type="ECO:0000313" key="3">
    <source>
        <dbReference type="Proteomes" id="UP000184012"/>
    </source>
</evidence>
<proteinExistence type="predicted"/>
<evidence type="ECO:0000259" key="1">
    <source>
        <dbReference type="Pfam" id="PF14192"/>
    </source>
</evidence>
<name>A0AB74EWT5_9FIRM</name>
<dbReference type="AlphaFoldDB" id="A0AB74EWT5"/>
<dbReference type="RefSeq" id="WP_073382503.1">
    <property type="nucleotide sequence ID" value="NZ_CP176625.1"/>
</dbReference>
<accession>A0AB74EWT5</accession>